<dbReference type="EMBL" id="CM042058">
    <property type="protein sequence ID" value="KAI3684398.1"/>
    <property type="molecule type" value="Genomic_DNA"/>
</dbReference>
<evidence type="ECO:0000313" key="2">
    <source>
        <dbReference type="Proteomes" id="UP001055879"/>
    </source>
</evidence>
<comment type="caution">
    <text evidence="1">The sequence shown here is derived from an EMBL/GenBank/DDBJ whole genome shotgun (WGS) entry which is preliminary data.</text>
</comment>
<name>A0ACB8YGI7_ARCLA</name>
<reference evidence="2" key="1">
    <citation type="journal article" date="2022" name="Mol. Ecol. Resour.">
        <title>The genomes of chicory, endive, great burdock and yacon provide insights into Asteraceae palaeo-polyploidization history and plant inulin production.</title>
        <authorList>
            <person name="Fan W."/>
            <person name="Wang S."/>
            <person name="Wang H."/>
            <person name="Wang A."/>
            <person name="Jiang F."/>
            <person name="Liu H."/>
            <person name="Zhao H."/>
            <person name="Xu D."/>
            <person name="Zhang Y."/>
        </authorList>
    </citation>
    <scope>NUCLEOTIDE SEQUENCE [LARGE SCALE GENOMIC DNA]</scope>
    <source>
        <strain evidence="2">cv. Niubang</strain>
    </source>
</reference>
<protein>
    <submittedName>
        <fullName evidence="1">Uncharacterized protein</fullName>
    </submittedName>
</protein>
<gene>
    <name evidence="1" type="ORF">L6452_33621</name>
</gene>
<dbReference type="Proteomes" id="UP001055879">
    <property type="component" value="Linkage Group LG12"/>
</dbReference>
<keyword evidence="2" id="KW-1185">Reference proteome</keyword>
<organism evidence="1 2">
    <name type="scientific">Arctium lappa</name>
    <name type="common">Greater burdock</name>
    <name type="synonym">Lappa major</name>
    <dbReference type="NCBI Taxonomy" id="4217"/>
    <lineage>
        <taxon>Eukaryota</taxon>
        <taxon>Viridiplantae</taxon>
        <taxon>Streptophyta</taxon>
        <taxon>Embryophyta</taxon>
        <taxon>Tracheophyta</taxon>
        <taxon>Spermatophyta</taxon>
        <taxon>Magnoliopsida</taxon>
        <taxon>eudicotyledons</taxon>
        <taxon>Gunneridae</taxon>
        <taxon>Pentapetalae</taxon>
        <taxon>asterids</taxon>
        <taxon>campanulids</taxon>
        <taxon>Asterales</taxon>
        <taxon>Asteraceae</taxon>
        <taxon>Carduoideae</taxon>
        <taxon>Cardueae</taxon>
        <taxon>Arctiinae</taxon>
        <taxon>Arctium</taxon>
    </lineage>
</organism>
<reference evidence="1 2" key="2">
    <citation type="journal article" date="2022" name="Mol. Ecol. Resour.">
        <title>The genomes of chicory, endive, great burdock and yacon provide insights into Asteraceae paleo-polyploidization history and plant inulin production.</title>
        <authorList>
            <person name="Fan W."/>
            <person name="Wang S."/>
            <person name="Wang H."/>
            <person name="Wang A."/>
            <person name="Jiang F."/>
            <person name="Liu H."/>
            <person name="Zhao H."/>
            <person name="Xu D."/>
            <person name="Zhang Y."/>
        </authorList>
    </citation>
    <scope>NUCLEOTIDE SEQUENCE [LARGE SCALE GENOMIC DNA]</scope>
    <source>
        <strain evidence="2">cv. Niubang</strain>
    </source>
</reference>
<sequence length="121" mass="14364">MEPWIPRMFEDEIFGLFSKDYKSPFHKGPNPKYTPIRINKVKKYIYIQVHENVTHTDICTQNLITLQNHHCSLQLTNLFSLRSSHHSRYFAIFHHRLLGSADYNLGFPYTFVYSSFSHGEK</sequence>
<proteinExistence type="predicted"/>
<accession>A0ACB8YGI7</accession>
<evidence type="ECO:0000313" key="1">
    <source>
        <dbReference type="EMBL" id="KAI3684398.1"/>
    </source>
</evidence>